<dbReference type="PATRIC" id="fig|1423812.3.peg.2097"/>
<comment type="caution">
    <text evidence="1">The sequence shown here is derived from an EMBL/GenBank/DDBJ whole genome shotgun (WGS) entry which is preliminary data.</text>
</comment>
<gene>
    <name evidence="1" type="ORF">FD20_GL001976</name>
</gene>
<dbReference type="OrthoDB" id="2285493at2"/>
<sequence>MYYEISEDDLRKIEDLLQLKIKTDCYQTKFEHADFKLPEFPDKEFLKGVQNKELQKEIQKIAANNSRIVVFKAINPNEKNRVFCFTFTQNRANQKWEFSTRIIKGNLTKATDQFETVAFLIGIFNWPILTLASGLKLVTVGPSFFKMMSYKAEVQKYLEGKAKA</sequence>
<protein>
    <submittedName>
        <fullName evidence="1">Uncharacterized protein</fullName>
    </submittedName>
</protein>
<reference evidence="1 2" key="1">
    <citation type="journal article" date="2015" name="Genome Announc.">
        <title>Expanding the biotechnology potential of lactobacilli through comparative genomics of 213 strains and associated genera.</title>
        <authorList>
            <person name="Sun Z."/>
            <person name="Harris H.M."/>
            <person name="McCann A."/>
            <person name="Guo C."/>
            <person name="Argimon S."/>
            <person name="Zhang W."/>
            <person name="Yang X."/>
            <person name="Jeffery I.B."/>
            <person name="Cooney J.C."/>
            <person name="Kagawa T.F."/>
            <person name="Liu W."/>
            <person name="Song Y."/>
            <person name="Salvetti E."/>
            <person name="Wrobel A."/>
            <person name="Rasinkangas P."/>
            <person name="Parkhill J."/>
            <person name="Rea M.C."/>
            <person name="O'Sullivan O."/>
            <person name="Ritari J."/>
            <person name="Douillard F.P."/>
            <person name="Paul Ross R."/>
            <person name="Yang R."/>
            <person name="Briner A.E."/>
            <person name="Felis G.E."/>
            <person name="de Vos W.M."/>
            <person name="Barrangou R."/>
            <person name="Klaenhammer T.R."/>
            <person name="Caufield P.W."/>
            <person name="Cui Y."/>
            <person name="Zhang H."/>
            <person name="O'Toole P.W."/>
        </authorList>
    </citation>
    <scope>NUCLEOTIDE SEQUENCE [LARGE SCALE GENOMIC DNA]</scope>
    <source>
        <strain evidence="1 2">DSM 19971</strain>
    </source>
</reference>
<dbReference type="AlphaFoldDB" id="A0A0R1QAK4"/>
<proteinExistence type="predicted"/>
<accession>A0A0R1QAK4</accession>
<name>A0A0R1QAK4_9LACO</name>
<dbReference type="EMBL" id="AZEG01000005">
    <property type="protein sequence ID" value="KRL38355.1"/>
    <property type="molecule type" value="Genomic_DNA"/>
</dbReference>
<keyword evidence="2" id="KW-1185">Reference proteome</keyword>
<evidence type="ECO:0000313" key="1">
    <source>
        <dbReference type="EMBL" id="KRL38355.1"/>
    </source>
</evidence>
<dbReference type="RefSeq" id="WP_057736315.1">
    <property type="nucleotide sequence ID" value="NZ_AZEG01000005.1"/>
</dbReference>
<organism evidence="1 2">
    <name type="scientific">Liquorilactobacillus uvarum DSM 19971</name>
    <dbReference type="NCBI Taxonomy" id="1423812"/>
    <lineage>
        <taxon>Bacteria</taxon>
        <taxon>Bacillati</taxon>
        <taxon>Bacillota</taxon>
        <taxon>Bacilli</taxon>
        <taxon>Lactobacillales</taxon>
        <taxon>Lactobacillaceae</taxon>
        <taxon>Liquorilactobacillus</taxon>
    </lineage>
</organism>
<evidence type="ECO:0000313" key="2">
    <source>
        <dbReference type="Proteomes" id="UP000051155"/>
    </source>
</evidence>
<dbReference type="Proteomes" id="UP000051155">
    <property type="component" value="Unassembled WGS sequence"/>
</dbReference>
<dbReference type="STRING" id="1423812.FD20_GL001976"/>